<dbReference type="GO" id="GO:0005829">
    <property type="term" value="C:cytosol"/>
    <property type="evidence" value="ECO:0007669"/>
    <property type="project" value="TreeGrafter"/>
</dbReference>
<dbReference type="EMBL" id="SRMF01000011">
    <property type="protein sequence ID" value="TGG90794.1"/>
    <property type="molecule type" value="Genomic_DNA"/>
</dbReference>
<dbReference type="Pfam" id="PF01926">
    <property type="entry name" value="MMR_HSR1"/>
    <property type="match status" value="1"/>
</dbReference>
<evidence type="ECO:0000313" key="3">
    <source>
        <dbReference type="Proteomes" id="UP000297475"/>
    </source>
</evidence>
<dbReference type="Pfam" id="PF11981">
    <property type="entry name" value="DUF3482"/>
    <property type="match status" value="1"/>
</dbReference>
<organism evidence="2 3">
    <name type="scientific">Natronospirillum operosum</name>
    <dbReference type="NCBI Taxonomy" id="2759953"/>
    <lineage>
        <taxon>Bacteria</taxon>
        <taxon>Pseudomonadati</taxon>
        <taxon>Pseudomonadota</taxon>
        <taxon>Gammaproteobacteria</taxon>
        <taxon>Oceanospirillales</taxon>
        <taxon>Natronospirillaceae</taxon>
        <taxon>Natronospirillum</taxon>
    </lineage>
</organism>
<gene>
    <name evidence="2" type="ORF">E4656_17820</name>
</gene>
<keyword evidence="3" id="KW-1185">Reference proteome</keyword>
<sequence length="488" mass="54763">MTAVSIPQLCVVGHPNKGKSSIVSTLAENDSVRIGVESGTTRHADTFEFIVQGRVMLALTDTPGFQRARQVLAWLQAEAVSPSQRPERVRAFLARPEHRQRFPDECELLDPIMAGAGILYVVDAAQPVTAADEAEMEILRWTGQPRMAVINPMDPEHADPDQAWQRTLNQYFQWVRVFNPLTAALPARQSLLRAVGELTAGWSQPINRLCRQLEQRDRERLQAVSHALGAYWSEQLTLRLPLDKAPEAVVKAEEQLRQQLNAQEQLFFHQLAVDWGHRQAALQQTTPWDLTGAELMQTETWYLWGLRQHELLLVAGSAGAAGGLAVDVGLGGSSLLLGALSGGVLGTAGGWLASRERRPNWLGRLAGGREKRFAGPVRHPNFPLVVMARALTLTQQLWLRPHARRDILALRTSAEAWSRSDQVRLLQWARALQRPYTPGLTTPSRKWTASAQQKLVSWIHDTLNDRLQRAWEEQTDKVWRHDEHKPAD</sequence>
<dbReference type="SUPFAM" id="SSF52540">
    <property type="entry name" value="P-loop containing nucleoside triphosphate hydrolases"/>
    <property type="match status" value="1"/>
</dbReference>
<evidence type="ECO:0000313" key="2">
    <source>
        <dbReference type="EMBL" id="TGG90794.1"/>
    </source>
</evidence>
<dbReference type="Gene3D" id="3.40.50.300">
    <property type="entry name" value="P-loop containing nucleotide triphosphate hydrolases"/>
    <property type="match status" value="1"/>
</dbReference>
<dbReference type="PANTHER" id="PTHR42714:SF7">
    <property type="entry name" value="G DOMAIN-CONTAINING PROTEIN"/>
    <property type="match status" value="1"/>
</dbReference>
<protein>
    <submittedName>
        <fullName evidence="2">DUF3482 domain-containing protein</fullName>
    </submittedName>
</protein>
<evidence type="ECO:0000259" key="1">
    <source>
        <dbReference type="Pfam" id="PF01926"/>
    </source>
</evidence>
<name>A0A4Z0W5B1_9GAMM</name>
<dbReference type="PANTHER" id="PTHR42714">
    <property type="entry name" value="TRNA MODIFICATION GTPASE GTPBP3"/>
    <property type="match status" value="1"/>
</dbReference>
<dbReference type="RefSeq" id="WP_135484674.1">
    <property type="nucleotide sequence ID" value="NZ_SRMF01000011.1"/>
</dbReference>
<dbReference type="GO" id="GO:0002098">
    <property type="term" value="P:tRNA wobble uridine modification"/>
    <property type="evidence" value="ECO:0007669"/>
    <property type="project" value="TreeGrafter"/>
</dbReference>
<feature type="domain" description="G" evidence="1">
    <location>
        <begin position="9"/>
        <end position="151"/>
    </location>
</feature>
<dbReference type="CDD" id="cd00882">
    <property type="entry name" value="Ras_like_GTPase"/>
    <property type="match status" value="1"/>
</dbReference>
<dbReference type="Proteomes" id="UP000297475">
    <property type="component" value="Unassembled WGS sequence"/>
</dbReference>
<proteinExistence type="predicted"/>
<dbReference type="GO" id="GO:0005525">
    <property type="term" value="F:GTP binding"/>
    <property type="evidence" value="ECO:0007669"/>
    <property type="project" value="InterPro"/>
</dbReference>
<dbReference type="OrthoDB" id="5406017at2"/>
<dbReference type="AlphaFoldDB" id="A0A4Z0W5B1"/>
<accession>A0A4Z0W5B1</accession>
<dbReference type="InterPro" id="IPR006073">
    <property type="entry name" value="GTP-bd"/>
</dbReference>
<dbReference type="InterPro" id="IPR021871">
    <property type="entry name" value="DUF3482"/>
</dbReference>
<dbReference type="GO" id="GO:0030488">
    <property type="term" value="P:tRNA methylation"/>
    <property type="evidence" value="ECO:0007669"/>
    <property type="project" value="TreeGrafter"/>
</dbReference>
<dbReference type="InterPro" id="IPR027417">
    <property type="entry name" value="P-loop_NTPase"/>
</dbReference>
<comment type="caution">
    <text evidence="2">The sequence shown here is derived from an EMBL/GenBank/DDBJ whole genome shotgun (WGS) entry which is preliminary data.</text>
</comment>
<reference evidence="2 3" key="1">
    <citation type="submission" date="2019-04" db="EMBL/GenBank/DDBJ databases">
        <title>Natronospirillum operosus gen. nov., sp. nov., a haloalkaliphilic satellite isolated from decaying biomass of laboratory culture of cyanobacterium Geitlerinema sp. and proposal of Natronospirillaceae fam. nov. and Saccharospirillaceae fam. nov.</title>
        <authorList>
            <person name="Kevbrin V."/>
            <person name="Boltyanskaya Y."/>
            <person name="Koziaeva V."/>
            <person name="Grouzdev D.S."/>
            <person name="Park M."/>
            <person name="Cho J."/>
        </authorList>
    </citation>
    <scope>NUCLEOTIDE SEQUENCE [LARGE SCALE GENOMIC DNA]</scope>
    <source>
        <strain evidence="2 3">G-116</strain>
    </source>
</reference>